<keyword evidence="4" id="KW-1185">Reference proteome</keyword>
<keyword evidence="2" id="KW-0812">Transmembrane</keyword>
<dbReference type="Proteomes" id="UP000803884">
    <property type="component" value="Unassembled WGS sequence"/>
</dbReference>
<feature type="compositionally biased region" description="Pro residues" evidence="1">
    <location>
        <begin position="84"/>
        <end position="93"/>
    </location>
</feature>
<organism evidence="3 4">
    <name type="scientific">Cladosporium halotolerans</name>
    <dbReference type="NCBI Taxonomy" id="1052096"/>
    <lineage>
        <taxon>Eukaryota</taxon>
        <taxon>Fungi</taxon>
        <taxon>Dikarya</taxon>
        <taxon>Ascomycota</taxon>
        <taxon>Pezizomycotina</taxon>
        <taxon>Dothideomycetes</taxon>
        <taxon>Dothideomycetidae</taxon>
        <taxon>Cladosporiales</taxon>
        <taxon>Cladosporiaceae</taxon>
        <taxon>Cladosporium</taxon>
    </lineage>
</organism>
<dbReference type="GeneID" id="96008123"/>
<evidence type="ECO:0000313" key="3">
    <source>
        <dbReference type="EMBL" id="KAL1584816.1"/>
    </source>
</evidence>
<feature type="compositionally biased region" description="Basic and acidic residues" evidence="1">
    <location>
        <begin position="238"/>
        <end position="256"/>
    </location>
</feature>
<feature type="transmembrane region" description="Helical" evidence="2">
    <location>
        <begin position="26"/>
        <end position="48"/>
    </location>
</feature>
<name>A0AB34KLX4_9PEZI</name>
<proteinExistence type="predicted"/>
<evidence type="ECO:0000256" key="1">
    <source>
        <dbReference type="SAM" id="MobiDB-lite"/>
    </source>
</evidence>
<feature type="region of interest" description="Disordered" evidence="1">
    <location>
        <begin position="192"/>
        <end position="258"/>
    </location>
</feature>
<keyword evidence="2" id="KW-1133">Transmembrane helix</keyword>
<feature type="compositionally biased region" description="Basic and acidic residues" evidence="1">
    <location>
        <begin position="194"/>
        <end position="231"/>
    </location>
</feature>
<feature type="region of interest" description="Disordered" evidence="1">
    <location>
        <begin position="1"/>
        <end position="21"/>
    </location>
</feature>
<accession>A0AB34KLX4</accession>
<protein>
    <recommendedName>
        <fullName evidence="5">Peroxin Pex22-like protein</fullName>
    </recommendedName>
</protein>
<keyword evidence="2" id="KW-0472">Membrane</keyword>
<dbReference type="AlphaFoldDB" id="A0AB34KLX4"/>
<sequence>MANDRAQRSRRPLYAPPATGRQQSTLGYWVPLITISTIAIGGLAAWIWSERSDSDEDDRPHHDKPPRPSTGLGGAYPTQGAQPYPGPPPPEGHPPGSQQNVNMPPYEGPVPSQSGGPQGGPPPVGGEAASYYAGRSVHGEQRQQQEASWYGQVRGAIRRTPSPQQFFDSASKQVGAAAAAAGAALGSIMEEDKDAYYEDGSRRRERRGREGEGEVFSDHERWSEEAEEKTRVGTVEAESEKRADAALRSARSDKGRSKSKKTVAVVVSADIGSDGSYDHDSAYQTEHASILSHLPTEHDPSTTDMFVLIYAPTLTSLPPLDYQPPAAATSGLGSSYSQISTPVVTPGSELQSISPRISPSDSSYPKSFDTLYQQALTLVSQSSHILPFTTEGGYIQILKHLAPQLVYVAESLSGFDGDNVAQLRGWVGRTILVAGEGLADTETEDEGTRDRRRWYERSSMVGLGKEVEVVDAARVGEDWGKRVGGRD</sequence>
<dbReference type="EMBL" id="JAAQHG020000023">
    <property type="protein sequence ID" value="KAL1584816.1"/>
    <property type="molecule type" value="Genomic_DNA"/>
</dbReference>
<dbReference type="RefSeq" id="XP_069227922.1">
    <property type="nucleotide sequence ID" value="XM_069375285.1"/>
</dbReference>
<evidence type="ECO:0000256" key="2">
    <source>
        <dbReference type="SAM" id="Phobius"/>
    </source>
</evidence>
<reference evidence="3 4" key="1">
    <citation type="journal article" date="2020" name="Microbiol. Resour. Announc.">
        <title>Draft Genome Sequence of a Cladosporium Species Isolated from the Mesophotic Ascidian Didemnum maculosum.</title>
        <authorList>
            <person name="Gioti A."/>
            <person name="Siaperas R."/>
            <person name="Nikolaivits E."/>
            <person name="Le Goff G."/>
            <person name="Ouazzani J."/>
            <person name="Kotoulas G."/>
            <person name="Topakas E."/>
        </authorList>
    </citation>
    <scope>NUCLEOTIDE SEQUENCE [LARGE SCALE GENOMIC DNA]</scope>
    <source>
        <strain evidence="3 4">TM138-S3</strain>
    </source>
</reference>
<evidence type="ECO:0008006" key="5">
    <source>
        <dbReference type="Google" id="ProtNLM"/>
    </source>
</evidence>
<gene>
    <name evidence="3" type="ORF">WHR41_06680</name>
</gene>
<evidence type="ECO:0000313" key="4">
    <source>
        <dbReference type="Proteomes" id="UP000803884"/>
    </source>
</evidence>
<feature type="region of interest" description="Disordered" evidence="1">
    <location>
        <begin position="52"/>
        <end position="164"/>
    </location>
</feature>
<comment type="caution">
    <text evidence="3">The sequence shown here is derived from an EMBL/GenBank/DDBJ whole genome shotgun (WGS) entry which is preliminary data.</text>
</comment>